<evidence type="ECO:0000259" key="8">
    <source>
        <dbReference type="PROSITE" id="PS50850"/>
    </source>
</evidence>
<evidence type="ECO:0000256" key="4">
    <source>
        <dbReference type="ARBA" id="ARBA00022692"/>
    </source>
</evidence>
<dbReference type="InterPro" id="IPR036259">
    <property type="entry name" value="MFS_trans_sf"/>
</dbReference>
<feature type="transmembrane region" description="Helical" evidence="7">
    <location>
        <begin position="300"/>
        <end position="327"/>
    </location>
</feature>
<feature type="transmembrane region" description="Helical" evidence="7">
    <location>
        <begin position="155"/>
        <end position="176"/>
    </location>
</feature>
<sequence length="413" mass="43066">MLFNIGFYAVVPFMALVLTEDFGLAGAAVGLILGVRTFAQQGLFIVGGTLADRFGPRSIILVGCAVRALGFFTLAASLFTGFPIVWLFIVGTLLTGFGGALFSPGLSVLVAAAETTRRDDSHPAEQRVTLFAWLSITGEIGAVVGPLVGAALWGWGFATVAGLGAAFFLGIGVLLWRTLGNTPRPATSHTQSTETSRRSWGSLRDRRFIAFASLHAVDLLAYNQLYLAIPLELGRAEVATQFLGLVFAWVSVLALALQLPISWLAARVGAPAALRMGYILGALGFCTLGAPGMFSPGHKIGPAIILAAVTLLALGHMTAHPTALGLIPRIAGARPVGSYYGLLATCGGIAVLLGNLLIGGLLNEPSSPGPASILPWLVLIVPLLLAAFFAPGVVRGLLTRSEKSMAPTEIQSR</sequence>
<keyword evidence="5 7" id="KW-1133">Transmembrane helix</keyword>
<keyword evidence="2" id="KW-0813">Transport</keyword>
<comment type="subcellular location">
    <subcellularLocation>
        <location evidence="1">Cell membrane</location>
        <topology evidence="1">Multi-pass membrane protein</topology>
    </subcellularLocation>
</comment>
<reference evidence="9 10" key="1">
    <citation type="submission" date="2020-04" db="EMBL/GenBank/DDBJ databases">
        <title>Paeniglutamicibacter sp. ANT13_2, a novel actinomycete isolated from sediment in Antarctica.</title>
        <authorList>
            <person name="Sakdapetsiri C."/>
            <person name="Pinyakong O."/>
        </authorList>
    </citation>
    <scope>NUCLEOTIDE SEQUENCE [LARGE SCALE GENOMIC DNA]</scope>
    <source>
        <strain evidence="9 10">ANT13_2</strain>
    </source>
</reference>
<dbReference type="EMBL" id="JAAWVT010000008">
    <property type="protein sequence ID" value="NKG22009.1"/>
    <property type="molecule type" value="Genomic_DNA"/>
</dbReference>
<feature type="transmembrane region" description="Helical" evidence="7">
    <location>
        <begin position="85"/>
        <end position="110"/>
    </location>
</feature>
<dbReference type="InterPro" id="IPR050171">
    <property type="entry name" value="MFS_Transporters"/>
</dbReference>
<feature type="transmembrane region" description="Helical" evidence="7">
    <location>
        <begin position="130"/>
        <end position="149"/>
    </location>
</feature>
<evidence type="ECO:0000256" key="1">
    <source>
        <dbReference type="ARBA" id="ARBA00004651"/>
    </source>
</evidence>
<keyword evidence="4 7" id="KW-0812">Transmembrane</keyword>
<feature type="transmembrane region" description="Helical" evidence="7">
    <location>
        <begin position="208"/>
        <end position="229"/>
    </location>
</feature>
<dbReference type="InterPro" id="IPR020846">
    <property type="entry name" value="MFS_dom"/>
</dbReference>
<proteinExistence type="predicted"/>
<feature type="transmembrane region" description="Helical" evidence="7">
    <location>
        <begin position="241"/>
        <end position="264"/>
    </location>
</feature>
<evidence type="ECO:0000256" key="3">
    <source>
        <dbReference type="ARBA" id="ARBA00022475"/>
    </source>
</evidence>
<protein>
    <submittedName>
        <fullName evidence="9">MFS transporter</fullName>
    </submittedName>
</protein>
<feature type="transmembrane region" description="Helical" evidence="7">
    <location>
        <begin position="6"/>
        <end position="39"/>
    </location>
</feature>
<evidence type="ECO:0000256" key="7">
    <source>
        <dbReference type="SAM" id="Phobius"/>
    </source>
</evidence>
<comment type="caution">
    <text evidence="9">The sequence shown here is derived from an EMBL/GenBank/DDBJ whole genome shotgun (WGS) entry which is preliminary data.</text>
</comment>
<evidence type="ECO:0000256" key="6">
    <source>
        <dbReference type="ARBA" id="ARBA00023136"/>
    </source>
</evidence>
<dbReference type="Proteomes" id="UP000746595">
    <property type="component" value="Unassembled WGS sequence"/>
</dbReference>
<feature type="domain" description="Major facilitator superfamily (MFS) profile" evidence="8">
    <location>
        <begin position="1"/>
        <end position="394"/>
    </location>
</feature>
<dbReference type="PANTHER" id="PTHR23517:SF2">
    <property type="entry name" value="MULTIDRUG RESISTANCE PROTEIN MDTH"/>
    <property type="match status" value="1"/>
</dbReference>
<dbReference type="RefSeq" id="WP_168152816.1">
    <property type="nucleotide sequence ID" value="NZ_JAAWVT010000008.1"/>
</dbReference>
<organism evidence="9 10">
    <name type="scientific">Paeniglutamicibacter terrestris</name>
    <dbReference type="NCBI Taxonomy" id="2723403"/>
    <lineage>
        <taxon>Bacteria</taxon>
        <taxon>Bacillati</taxon>
        <taxon>Actinomycetota</taxon>
        <taxon>Actinomycetes</taxon>
        <taxon>Micrococcales</taxon>
        <taxon>Micrococcaceae</taxon>
        <taxon>Paeniglutamicibacter</taxon>
    </lineage>
</organism>
<evidence type="ECO:0000256" key="5">
    <source>
        <dbReference type="ARBA" id="ARBA00022989"/>
    </source>
</evidence>
<dbReference type="SUPFAM" id="SSF103473">
    <property type="entry name" value="MFS general substrate transporter"/>
    <property type="match status" value="1"/>
</dbReference>
<gene>
    <name evidence="9" type="ORF">HED64_15015</name>
</gene>
<name>A0ABX1G7I6_9MICC</name>
<evidence type="ECO:0000256" key="2">
    <source>
        <dbReference type="ARBA" id="ARBA00022448"/>
    </source>
</evidence>
<dbReference type="InterPro" id="IPR011701">
    <property type="entry name" value="MFS"/>
</dbReference>
<dbReference type="PANTHER" id="PTHR23517">
    <property type="entry name" value="RESISTANCE PROTEIN MDTM, PUTATIVE-RELATED-RELATED"/>
    <property type="match status" value="1"/>
</dbReference>
<keyword evidence="6 7" id="KW-0472">Membrane</keyword>
<keyword evidence="3" id="KW-1003">Cell membrane</keyword>
<evidence type="ECO:0000313" key="10">
    <source>
        <dbReference type="Proteomes" id="UP000746595"/>
    </source>
</evidence>
<dbReference type="Gene3D" id="1.20.1250.20">
    <property type="entry name" value="MFS general substrate transporter like domains"/>
    <property type="match status" value="1"/>
</dbReference>
<feature type="transmembrane region" description="Helical" evidence="7">
    <location>
        <begin position="339"/>
        <end position="361"/>
    </location>
</feature>
<feature type="transmembrane region" description="Helical" evidence="7">
    <location>
        <begin position="373"/>
        <end position="394"/>
    </location>
</feature>
<dbReference type="PROSITE" id="PS50850">
    <property type="entry name" value="MFS"/>
    <property type="match status" value="1"/>
</dbReference>
<feature type="transmembrane region" description="Helical" evidence="7">
    <location>
        <begin position="276"/>
        <end position="294"/>
    </location>
</feature>
<accession>A0ABX1G7I6</accession>
<feature type="transmembrane region" description="Helical" evidence="7">
    <location>
        <begin position="59"/>
        <end position="79"/>
    </location>
</feature>
<keyword evidence="10" id="KW-1185">Reference proteome</keyword>
<dbReference type="Pfam" id="PF07690">
    <property type="entry name" value="MFS_1"/>
    <property type="match status" value="1"/>
</dbReference>
<evidence type="ECO:0000313" key="9">
    <source>
        <dbReference type="EMBL" id="NKG22009.1"/>
    </source>
</evidence>